<dbReference type="InterPro" id="IPR011055">
    <property type="entry name" value="Dup_hybrid_motif"/>
</dbReference>
<feature type="domain" description="Peptidase family M23 N-terminal" evidence="3">
    <location>
        <begin position="24"/>
        <end position="73"/>
    </location>
</feature>
<evidence type="ECO:0000259" key="2">
    <source>
        <dbReference type="Pfam" id="PF01551"/>
    </source>
</evidence>
<reference evidence="4" key="1">
    <citation type="submission" date="2019-07" db="EMBL/GenBank/DDBJ databases">
        <authorList>
            <person name="Weber M."/>
            <person name="Kostadinov I."/>
            <person name="Kostadinov D I."/>
        </authorList>
    </citation>
    <scope>NUCLEOTIDE SEQUENCE</scope>
    <source>
        <strain evidence="4">Gfbio:sag-sample-m06:053724c1-46a9-4a36-b237-ea2bf867836b</strain>
    </source>
</reference>
<dbReference type="Gene3D" id="2.60.40.1590">
    <property type="entry name" value="Peptidoglycan hydrolase domains"/>
    <property type="match status" value="1"/>
</dbReference>
<proteinExistence type="predicted"/>
<feature type="domain" description="M23ase beta-sheet core" evidence="2">
    <location>
        <begin position="170"/>
        <end position="264"/>
    </location>
</feature>
<dbReference type="Gene3D" id="2.70.70.10">
    <property type="entry name" value="Glucose Permease (Domain IIA)"/>
    <property type="match status" value="1"/>
</dbReference>
<protein>
    <submittedName>
        <fullName evidence="4">Peptidase M23B</fullName>
    </submittedName>
</protein>
<dbReference type="InterPro" id="IPR016047">
    <property type="entry name" value="M23ase_b-sheet_dom"/>
</dbReference>
<feature type="signal peptide" evidence="1">
    <location>
        <begin position="1"/>
        <end position="20"/>
    </location>
</feature>
<dbReference type="EMBL" id="LR633967">
    <property type="protein sequence ID" value="VUX55919.1"/>
    <property type="molecule type" value="Genomic_DNA"/>
</dbReference>
<accession>A0A7D9H430</accession>
<dbReference type="Pfam" id="PF18421">
    <property type="entry name" value="Peptidase_M23_N"/>
    <property type="match status" value="1"/>
</dbReference>
<evidence type="ECO:0000256" key="1">
    <source>
        <dbReference type="SAM" id="SignalP"/>
    </source>
</evidence>
<evidence type="ECO:0000313" key="4">
    <source>
        <dbReference type="EMBL" id="VUX55919.1"/>
    </source>
</evidence>
<feature type="chain" id="PRO_5028233885" evidence="1">
    <location>
        <begin position="21"/>
        <end position="270"/>
    </location>
</feature>
<dbReference type="GO" id="GO:0004222">
    <property type="term" value="F:metalloendopeptidase activity"/>
    <property type="evidence" value="ECO:0007669"/>
    <property type="project" value="TreeGrafter"/>
</dbReference>
<dbReference type="PANTHER" id="PTHR21666:SF285">
    <property type="entry name" value="M23 FAMILY METALLOPEPTIDASE"/>
    <property type="match status" value="1"/>
</dbReference>
<dbReference type="InterPro" id="IPR040487">
    <property type="entry name" value="Peptidase_M23_N"/>
</dbReference>
<sequence>MIRSLPFVMLAVGLTTVSVAAPQHSPWPGGVGIVRIPGEARPSVTVDDRQALILRANAEWIAVIGIPLEQSAPGTMTAIVSVPGQEPHSVTIELRPNVYDEQRLNVDRKYVDPGQEALERIFVEREIIDAALNGWRETSLADVSLQVPVGGRRSSSFGLRRFFNDQPRSPHKGMDIAANSGTPIIAPMSGVVTATGNYYFNGNTVIIDHGQGMISLYCHLSEIDVDEGESVSTGATIGKVGATGRVTGAHLHFATYLNGTAVDPALLLAD</sequence>
<dbReference type="CDD" id="cd12797">
    <property type="entry name" value="M23_peptidase"/>
    <property type="match status" value="1"/>
</dbReference>
<dbReference type="PANTHER" id="PTHR21666">
    <property type="entry name" value="PEPTIDASE-RELATED"/>
    <property type="match status" value="1"/>
</dbReference>
<name>A0A7D9H430_9GAMM</name>
<keyword evidence="1" id="KW-0732">Signal</keyword>
<dbReference type="SUPFAM" id="SSF51261">
    <property type="entry name" value="Duplicated hybrid motif"/>
    <property type="match status" value="1"/>
</dbReference>
<evidence type="ECO:0000259" key="3">
    <source>
        <dbReference type="Pfam" id="PF18421"/>
    </source>
</evidence>
<dbReference type="Pfam" id="PF01551">
    <property type="entry name" value="Peptidase_M23"/>
    <property type="match status" value="1"/>
</dbReference>
<organism evidence="4">
    <name type="scientific">uncultured Woeseiaceae bacterium</name>
    <dbReference type="NCBI Taxonomy" id="1983305"/>
    <lineage>
        <taxon>Bacteria</taxon>
        <taxon>Pseudomonadati</taxon>
        <taxon>Pseudomonadota</taxon>
        <taxon>Gammaproteobacteria</taxon>
        <taxon>Woeseiales</taxon>
        <taxon>Woeseiaceae</taxon>
        <taxon>environmental samples</taxon>
    </lineage>
</organism>
<dbReference type="AlphaFoldDB" id="A0A7D9H430"/>
<gene>
    <name evidence="4" type="ORF">JTBM06_V1_170006</name>
</gene>
<dbReference type="InterPro" id="IPR050570">
    <property type="entry name" value="Cell_wall_metabolism_enzyme"/>
</dbReference>